<comment type="caution">
    <text evidence="1">The sequence shown here is derived from an EMBL/GenBank/DDBJ whole genome shotgun (WGS) entry which is preliminary data.</text>
</comment>
<proteinExistence type="predicted"/>
<dbReference type="EMBL" id="AEEI01000008">
    <property type="protein sequence ID" value="EFM02838.1"/>
    <property type="molecule type" value="Genomic_DNA"/>
</dbReference>
<accession>E0NPW2</accession>
<dbReference type="Pfam" id="PF18939">
    <property type="entry name" value="DUF5686"/>
    <property type="match status" value="2"/>
</dbReference>
<evidence type="ECO:0000313" key="2">
    <source>
        <dbReference type="Proteomes" id="UP000004394"/>
    </source>
</evidence>
<protein>
    <submittedName>
        <fullName evidence="1">Uncharacterized protein</fullName>
    </submittedName>
</protein>
<gene>
    <name evidence="1" type="ORF">HMPREF0658_0213</name>
</gene>
<organism evidence="1 2">
    <name type="scientific">Hoylesella marshii DSM 16973 = JCM 13450</name>
    <dbReference type="NCBI Taxonomy" id="862515"/>
    <lineage>
        <taxon>Bacteria</taxon>
        <taxon>Pseudomonadati</taxon>
        <taxon>Bacteroidota</taxon>
        <taxon>Bacteroidia</taxon>
        <taxon>Bacteroidales</taxon>
        <taxon>Prevotellaceae</taxon>
        <taxon>Hoylesella</taxon>
    </lineage>
</organism>
<dbReference type="eggNOG" id="ENOG502Z8XQ">
    <property type="taxonomic scope" value="Bacteria"/>
</dbReference>
<dbReference type="Proteomes" id="UP000004394">
    <property type="component" value="Unassembled WGS sequence"/>
</dbReference>
<sequence length="679" mass="79034">MFLLRYYNILLLASLLTISLPFSALSKQRKNAEILQKMFSYRTSVTDSIRDSSSYVYVKYHINTHKRNFTLLLVPSLYAIAKGRREYFGETYSHVILHDLSHYETDRKVNINTIPHHRNTMPNLLPYLTPTIYSETVVNNSLLSPFSKANKRYYKYRIAPMMNGRIRVGFQPKLHNTQLVHGSAVVDEETGRIISAQLTGEYDMIRFTLEIQMGKEGIRSLLPTTCTISARFSFIGNKLSTKMTAIYGLKAAVPDSIDNSHDESLMASLRPIELTEEENLLYKKHAQTASAKDSTTNNDKKNYRESRIWEKIGRNLIERIRTNYGQNNRGYLRIAPILNPLYMGYSPNKGITYKFDVRSSYSFTDNSAVSLRVKSGYSFKQKVLYYSVPFRFDYNKRHNGYLEVEFGNGNRITNSSVLEQIRHEKGDSINWANMHLDFFKDMNLSITNNYDITEKLGLRAGFVYHRRSAVDKVPFIATGKPTTYHSFAPIFRVQYRPWGWNGMILTFDYERGIGKLFHSNGQYERWESDASYKYKLRSLRTISMRLGSGLYTSRGDNVYFLDYTNFRETYIPNGWNDDWTGSFELLNSNWYNASKYYVRTNFTYESPLMFLSRLPAVGQFMEIERIYVSTLFVQRLHPYIECGYGFTNHLFSMGIFIANKNGKFDGVGCKFGFELFSRW</sequence>
<evidence type="ECO:0000313" key="1">
    <source>
        <dbReference type="EMBL" id="EFM02838.1"/>
    </source>
</evidence>
<reference evidence="1" key="1">
    <citation type="submission" date="2010-07" db="EMBL/GenBank/DDBJ databases">
        <authorList>
            <person name="Muzny D."/>
            <person name="Qin X."/>
            <person name="Deng J."/>
            <person name="Jiang H."/>
            <person name="Liu Y."/>
            <person name="Qu J."/>
            <person name="Song X.-Z."/>
            <person name="Zhang L."/>
            <person name="Thornton R."/>
            <person name="Coyle M."/>
            <person name="Francisco L."/>
            <person name="Jackson L."/>
            <person name="Javaid M."/>
            <person name="Korchina V."/>
            <person name="Kovar C."/>
            <person name="Mata R."/>
            <person name="Mathew T."/>
            <person name="Ngo R."/>
            <person name="Nguyen L."/>
            <person name="Nguyen N."/>
            <person name="Okwuonu G."/>
            <person name="Ongeri F."/>
            <person name="Pham C."/>
            <person name="Simmons D."/>
            <person name="Wilczek-Boney K."/>
            <person name="Hale W."/>
            <person name="Jakkamsetti A."/>
            <person name="Pham P."/>
            <person name="Ruth R."/>
            <person name="San Lucas F."/>
            <person name="Warren J."/>
            <person name="Zhang J."/>
            <person name="Zhao Z."/>
            <person name="Zhou C."/>
            <person name="Zhu D."/>
            <person name="Lee S."/>
            <person name="Bess C."/>
            <person name="Blankenburg K."/>
            <person name="Forbes L."/>
            <person name="Fu Q."/>
            <person name="Gubbala S."/>
            <person name="Hirani K."/>
            <person name="Jayaseelan J.C."/>
            <person name="Lara F."/>
            <person name="Munidasa M."/>
            <person name="Palculict T."/>
            <person name="Patil S."/>
            <person name="Pu L.-L."/>
            <person name="Saada N."/>
            <person name="Tang L."/>
            <person name="Weissenberger G."/>
            <person name="Zhu Y."/>
            <person name="Hemphill L."/>
            <person name="Shang Y."/>
            <person name="Youmans B."/>
            <person name="Ayvaz T."/>
            <person name="Ross M."/>
            <person name="Santibanez J."/>
            <person name="Aqrawi P."/>
            <person name="Gross S."/>
            <person name="Joshi V."/>
            <person name="Fowler G."/>
            <person name="Nazareth L."/>
            <person name="Reid J."/>
            <person name="Worley K."/>
            <person name="Petrosino J."/>
            <person name="Highlander S."/>
            <person name="Gibbs R."/>
        </authorList>
    </citation>
    <scope>NUCLEOTIDE SEQUENCE [LARGE SCALE GENOMIC DNA]</scope>
    <source>
        <strain evidence="1">DSM 16973</strain>
    </source>
</reference>
<dbReference type="AlphaFoldDB" id="E0NPW2"/>
<dbReference type="STRING" id="862515.HMPREF0658_0213"/>
<name>E0NPW2_9BACT</name>
<dbReference type="HOGENOM" id="CLU_021511_0_0_10"/>
<keyword evidence="2" id="KW-1185">Reference proteome</keyword>
<dbReference type="BioCyc" id="PMAR862515-HMP:GMOO-219-MONOMER"/>
<dbReference type="InterPro" id="IPR043741">
    <property type="entry name" value="DUF5686"/>
</dbReference>